<evidence type="ECO:0000256" key="7">
    <source>
        <dbReference type="ARBA" id="ARBA00022840"/>
    </source>
</evidence>
<dbReference type="EMBL" id="CP119893">
    <property type="protein sequence ID" value="WFD25887.1"/>
    <property type="molecule type" value="Genomic_DNA"/>
</dbReference>
<evidence type="ECO:0000256" key="3">
    <source>
        <dbReference type="ARBA" id="ARBA00022527"/>
    </source>
</evidence>
<dbReference type="InterPro" id="IPR011009">
    <property type="entry name" value="Kinase-like_dom_sf"/>
</dbReference>
<dbReference type="Gene3D" id="1.10.510.10">
    <property type="entry name" value="Transferase(Phosphotransferase) domain 1"/>
    <property type="match status" value="1"/>
</dbReference>
<evidence type="ECO:0000256" key="6">
    <source>
        <dbReference type="ARBA" id="ARBA00022777"/>
    </source>
</evidence>
<protein>
    <recommendedName>
        <fullName evidence="2">non-specific serine/threonine protein kinase</fullName>
        <ecNumber evidence="2">2.7.11.1</ecNumber>
    </recommendedName>
</protein>
<feature type="compositionally biased region" description="Basic and acidic residues" evidence="11">
    <location>
        <begin position="1"/>
        <end position="18"/>
    </location>
</feature>
<dbReference type="GO" id="GO:0005524">
    <property type="term" value="F:ATP binding"/>
    <property type="evidence" value="ECO:0007669"/>
    <property type="project" value="UniProtKB-UniRule"/>
</dbReference>
<dbReference type="PROSITE" id="PS50011">
    <property type="entry name" value="PROTEIN_KINASE_DOM"/>
    <property type="match status" value="1"/>
</dbReference>
<dbReference type="PANTHER" id="PTHR48012:SF10">
    <property type="entry name" value="FI20177P1"/>
    <property type="match status" value="1"/>
</dbReference>
<keyword evidence="14" id="KW-1185">Reference proteome</keyword>
<gene>
    <name evidence="13" type="ORF">MNAN1_000855</name>
</gene>
<organism evidence="13 14">
    <name type="scientific">Malassezia nana</name>
    <dbReference type="NCBI Taxonomy" id="180528"/>
    <lineage>
        <taxon>Eukaryota</taxon>
        <taxon>Fungi</taxon>
        <taxon>Dikarya</taxon>
        <taxon>Basidiomycota</taxon>
        <taxon>Ustilaginomycotina</taxon>
        <taxon>Malasseziomycetes</taxon>
        <taxon>Malasseziales</taxon>
        <taxon>Malasseziaceae</taxon>
        <taxon>Malassezia</taxon>
    </lineage>
</organism>
<keyword evidence="3" id="KW-0723">Serine/threonine-protein kinase</keyword>
<keyword evidence="5 10" id="KW-0547">Nucleotide-binding</keyword>
<evidence type="ECO:0000313" key="13">
    <source>
        <dbReference type="EMBL" id="WFD25887.1"/>
    </source>
</evidence>
<evidence type="ECO:0000256" key="2">
    <source>
        <dbReference type="ARBA" id="ARBA00012513"/>
    </source>
</evidence>
<dbReference type="AlphaFoldDB" id="A0AAF0EGA1"/>
<reference evidence="13" key="1">
    <citation type="submission" date="2023-03" db="EMBL/GenBank/DDBJ databases">
        <title>Mating type loci evolution in Malassezia.</title>
        <authorList>
            <person name="Coelho M.A."/>
        </authorList>
    </citation>
    <scope>NUCLEOTIDE SEQUENCE</scope>
    <source>
        <strain evidence="13">CBS 9557</strain>
    </source>
</reference>
<evidence type="ECO:0000256" key="8">
    <source>
        <dbReference type="ARBA" id="ARBA00047899"/>
    </source>
</evidence>
<comment type="catalytic activity">
    <reaction evidence="8">
        <text>L-threonyl-[protein] + ATP = O-phospho-L-threonyl-[protein] + ADP + H(+)</text>
        <dbReference type="Rhea" id="RHEA:46608"/>
        <dbReference type="Rhea" id="RHEA-COMP:11060"/>
        <dbReference type="Rhea" id="RHEA-COMP:11605"/>
        <dbReference type="ChEBI" id="CHEBI:15378"/>
        <dbReference type="ChEBI" id="CHEBI:30013"/>
        <dbReference type="ChEBI" id="CHEBI:30616"/>
        <dbReference type="ChEBI" id="CHEBI:61977"/>
        <dbReference type="ChEBI" id="CHEBI:456216"/>
        <dbReference type="EC" id="2.7.11.1"/>
    </reaction>
</comment>
<dbReference type="PROSITE" id="PS51257">
    <property type="entry name" value="PROKAR_LIPOPROTEIN"/>
    <property type="match status" value="1"/>
</dbReference>
<dbReference type="GO" id="GO:0005737">
    <property type="term" value="C:cytoplasm"/>
    <property type="evidence" value="ECO:0007669"/>
    <property type="project" value="TreeGrafter"/>
</dbReference>
<evidence type="ECO:0000313" key="14">
    <source>
        <dbReference type="Proteomes" id="UP001213623"/>
    </source>
</evidence>
<proteinExistence type="inferred from homology"/>
<comment type="catalytic activity">
    <reaction evidence="9">
        <text>L-seryl-[protein] + ATP = O-phospho-L-seryl-[protein] + ADP + H(+)</text>
        <dbReference type="Rhea" id="RHEA:17989"/>
        <dbReference type="Rhea" id="RHEA-COMP:9863"/>
        <dbReference type="Rhea" id="RHEA-COMP:11604"/>
        <dbReference type="ChEBI" id="CHEBI:15378"/>
        <dbReference type="ChEBI" id="CHEBI:29999"/>
        <dbReference type="ChEBI" id="CHEBI:30616"/>
        <dbReference type="ChEBI" id="CHEBI:83421"/>
        <dbReference type="ChEBI" id="CHEBI:456216"/>
        <dbReference type="EC" id="2.7.11.1"/>
    </reaction>
</comment>
<dbReference type="InterPro" id="IPR008271">
    <property type="entry name" value="Ser/Thr_kinase_AS"/>
</dbReference>
<dbReference type="PROSITE" id="PS00108">
    <property type="entry name" value="PROTEIN_KINASE_ST"/>
    <property type="match status" value="1"/>
</dbReference>
<accession>A0AAF0EGA1</accession>
<dbReference type="InterPro" id="IPR050629">
    <property type="entry name" value="STE20/SPS1-PAK"/>
</dbReference>
<dbReference type="PANTHER" id="PTHR48012">
    <property type="entry name" value="STERILE20-LIKE KINASE, ISOFORM B-RELATED"/>
    <property type="match status" value="1"/>
</dbReference>
<feature type="compositionally biased region" description="Polar residues" evidence="11">
    <location>
        <begin position="400"/>
        <end position="412"/>
    </location>
</feature>
<feature type="compositionally biased region" description="Low complexity" evidence="11">
    <location>
        <begin position="358"/>
        <end position="378"/>
    </location>
</feature>
<evidence type="ECO:0000256" key="10">
    <source>
        <dbReference type="PROSITE-ProRule" id="PRU10141"/>
    </source>
</evidence>
<keyword evidence="6" id="KW-0418">Kinase</keyword>
<evidence type="ECO:0000256" key="11">
    <source>
        <dbReference type="SAM" id="MobiDB-lite"/>
    </source>
</evidence>
<dbReference type="InterPro" id="IPR017441">
    <property type="entry name" value="Protein_kinase_ATP_BS"/>
</dbReference>
<dbReference type="EC" id="2.7.11.1" evidence="2"/>
<dbReference type="GO" id="GO:0004674">
    <property type="term" value="F:protein serine/threonine kinase activity"/>
    <property type="evidence" value="ECO:0007669"/>
    <property type="project" value="UniProtKB-KW"/>
</dbReference>
<evidence type="ECO:0000259" key="12">
    <source>
        <dbReference type="PROSITE" id="PS50011"/>
    </source>
</evidence>
<feature type="region of interest" description="Disordered" evidence="11">
    <location>
        <begin position="358"/>
        <end position="420"/>
    </location>
</feature>
<keyword evidence="4" id="KW-0808">Transferase</keyword>
<dbReference type="SUPFAM" id="SSF56112">
    <property type="entry name" value="Protein kinase-like (PK-like)"/>
    <property type="match status" value="1"/>
</dbReference>
<keyword evidence="7 10" id="KW-0067">ATP-binding</keyword>
<comment type="similarity">
    <text evidence="1">Belongs to the protein kinase superfamily. STE Ser/Thr protein kinase family. STE20 subfamily.</text>
</comment>
<evidence type="ECO:0000256" key="5">
    <source>
        <dbReference type="ARBA" id="ARBA00022741"/>
    </source>
</evidence>
<feature type="region of interest" description="Disordered" evidence="11">
    <location>
        <begin position="1"/>
        <end position="20"/>
    </location>
</feature>
<dbReference type="PROSITE" id="PS00107">
    <property type="entry name" value="PROTEIN_KINASE_ATP"/>
    <property type="match status" value="1"/>
</dbReference>
<feature type="domain" description="Protein kinase" evidence="12">
    <location>
        <begin position="35"/>
        <end position="304"/>
    </location>
</feature>
<dbReference type="Proteomes" id="UP001213623">
    <property type="component" value="Chromosome 2"/>
</dbReference>
<evidence type="ECO:0000256" key="1">
    <source>
        <dbReference type="ARBA" id="ARBA00008874"/>
    </source>
</evidence>
<evidence type="ECO:0000256" key="4">
    <source>
        <dbReference type="ARBA" id="ARBA00022679"/>
    </source>
</evidence>
<evidence type="ECO:0000256" key="9">
    <source>
        <dbReference type="ARBA" id="ARBA00048679"/>
    </source>
</evidence>
<name>A0AAF0EGA1_9BASI</name>
<feature type="binding site" evidence="10">
    <location>
        <position position="64"/>
    </location>
    <ligand>
        <name>ATP</name>
        <dbReference type="ChEBI" id="CHEBI:30616"/>
    </ligand>
</feature>
<sequence length="532" mass="58365">MRTTLERRPSPRWDERGRMPPPFPGLGTACPWNEYNILRRLGRGSFGQVFEALHTPTSQVVAVKQIALEASGDAGADSSHTQDLLEIQREISSLAQCQDCERVTRYYGSFVKKYTLWVVMELMDGGSCLSLLQRGGALPDAAIAVVCRELVLGLDYLHAQGIIHRDIKSANVLLTRQGQVKLGTYASLTAADFGVAAQLLHRGSRRNTLVGSPYWMAPEVIKQSHYDARADIWSLGITAIELATGHPPLSEYHPMRAMFLIPKAMPPRIEAGHDLGLVRFVDRCLAKSATDRATARQLCTDAWIEQAGPLEVLQRIIEARAAPVGSISSLSQPDRSSILDTSAFSEWQFDTTLDSEAQANQAPAADAATAPAPTAVEPHTPPPLGADGSSPWPLTHRLSAEQSTPVRSSRPTLSPRKMSGDAAVRAATEWRMQSAQTRIQYALEQLAFQAGQDPDEDASTLCSLVHQLHALFSQVGRQRPDYLEMLVDVLADGTAREGNVPRIPAAQSRLASLLYERWLEGLRGRWNVLNME</sequence>
<dbReference type="SMART" id="SM00220">
    <property type="entry name" value="S_TKc"/>
    <property type="match status" value="1"/>
</dbReference>
<dbReference type="Pfam" id="PF00069">
    <property type="entry name" value="Pkinase"/>
    <property type="match status" value="1"/>
</dbReference>
<dbReference type="InterPro" id="IPR000719">
    <property type="entry name" value="Prot_kinase_dom"/>
</dbReference>